<comment type="caution">
    <text evidence="1">The sequence shown here is derived from an EMBL/GenBank/DDBJ whole genome shotgun (WGS) entry which is preliminary data.</text>
</comment>
<organism evidence="1 2">
    <name type="scientific">Racocetra persica</name>
    <dbReference type="NCBI Taxonomy" id="160502"/>
    <lineage>
        <taxon>Eukaryota</taxon>
        <taxon>Fungi</taxon>
        <taxon>Fungi incertae sedis</taxon>
        <taxon>Mucoromycota</taxon>
        <taxon>Glomeromycotina</taxon>
        <taxon>Glomeromycetes</taxon>
        <taxon>Diversisporales</taxon>
        <taxon>Gigasporaceae</taxon>
        <taxon>Racocetra</taxon>
    </lineage>
</organism>
<gene>
    <name evidence="1" type="ORF">RPERSI_LOCUS3092</name>
</gene>
<sequence>MTIRQLHKNHQRKWKSHEKLKTYRLSQSEKFVSNEYDNLTNSDNDNTLNSYNLINSDNNNIADECNNLINEESHLILEKFKNTSKLPNLNAIKLVSLIKHSGQSWIWLYYQCYKAILPYKTIVSCLVEIYRNTSKSELCGHIIGSVDSSTGNYIRHLATQHSITESSYNEKTKKSQPSQLQIDQMIYNNPECKRRKDQKFVEFLIKDHQPISIRNDEGLKDFIAEFDPSY</sequence>
<proteinExistence type="predicted"/>
<keyword evidence="2" id="KW-1185">Reference proteome</keyword>
<protein>
    <submittedName>
        <fullName evidence="1">19552_t:CDS:1</fullName>
    </submittedName>
</protein>
<dbReference type="Proteomes" id="UP000789920">
    <property type="component" value="Unassembled WGS sequence"/>
</dbReference>
<name>A0ACA9LM33_9GLOM</name>
<reference evidence="1" key="1">
    <citation type="submission" date="2021-06" db="EMBL/GenBank/DDBJ databases">
        <authorList>
            <person name="Kallberg Y."/>
            <person name="Tangrot J."/>
            <person name="Rosling A."/>
        </authorList>
    </citation>
    <scope>NUCLEOTIDE SEQUENCE</scope>
    <source>
        <strain evidence="1">MA461A</strain>
    </source>
</reference>
<evidence type="ECO:0000313" key="1">
    <source>
        <dbReference type="EMBL" id="CAG8529945.1"/>
    </source>
</evidence>
<dbReference type="EMBL" id="CAJVQC010003631">
    <property type="protein sequence ID" value="CAG8529945.1"/>
    <property type="molecule type" value="Genomic_DNA"/>
</dbReference>
<evidence type="ECO:0000313" key="2">
    <source>
        <dbReference type="Proteomes" id="UP000789920"/>
    </source>
</evidence>
<accession>A0ACA9LM33</accession>